<dbReference type="STRING" id="9009.A0A226NFD5"/>
<evidence type="ECO:0000313" key="4">
    <source>
        <dbReference type="Proteomes" id="UP000198323"/>
    </source>
</evidence>
<accession>A0A226NFD5</accession>
<dbReference type="Proteomes" id="UP000198323">
    <property type="component" value="Unassembled WGS sequence"/>
</dbReference>
<evidence type="ECO:0000313" key="3">
    <source>
        <dbReference type="EMBL" id="OXB66231.1"/>
    </source>
</evidence>
<dbReference type="AlphaFoldDB" id="A0A226NFD5"/>
<dbReference type="EMBL" id="MCFN01000068">
    <property type="protein sequence ID" value="OXB66231.1"/>
    <property type="molecule type" value="Genomic_DNA"/>
</dbReference>
<comment type="caution">
    <text evidence="3">The sequence shown here is derived from an EMBL/GenBank/DDBJ whole genome shotgun (WGS) entry which is preliminary data.</text>
</comment>
<evidence type="ECO:0000256" key="2">
    <source>
        <dbReference type="SAM" id="SignalP"/>
    </source>
</evidence>
<protein>
    <submittedName>
        <fullName evidence="3">Uncharacterized protein</fullName>
    </submittedName>
</protein>
<feature type="chain" id="PRO_5012488841" evidence="2">
    <location>
        <begin position="24"/>
        <end position="158"/>
    </location>
</feature>
<proteinExistence type="predicted"/>
<keyword evidence="4" id="KW-1185">Reference proteome</keyword>
<feature type="signal peptide" evidence="2">
    <location>
        <begin position="1"/>
        <end position="23"/>
    </location>
</feature>
<organism evidence="3 4">
    <name type="scientific">Callipepla squamata</name>
    <name type="common">Scaled quail</name>
    <dbReference type="NCBI Taxonomy" id="9009"/>
    <lineage>
        <taxon>Eukaryota</taxon>
        <taxon>Metazoa</taxon>
        <taxon>Chordata</taxon>
        <taxon>Craniata</taxon>
        <taxon>Vertebrata</taxon>
        <taxon>Euteleostomi</taxon>
        <taxon>Archelosauria</taxon>
        <taxon>Archosauria</taxon>
        <taxon>Dinosauria</taxon>
        <taxon>Saurischia</taxon>
        <taxon>Theropoda</taxon>
        <taxon>Coelurosauria</taxon>
        <taxon>Aves</taxon>
        <taxon>Neognathae</taxon>
        <taxon>Galloanserae</taxon>
        <taxon>Galliformes</taxon>
        <taxon>Odontophoridae</taxon>
        <taxon>Callipepla</taxon>
    </lineage>
</organism>
<name>A0A226NFD5_CALSU</name>
<evidence type="ECO:0000256" key="1">
    <source>
        <dbReference type="SAM" id="MobiDB-lite"/>
    </source>
</evidence>
<sequence length="158" mass="16833">MVFAHLYVLNVLGLLLFVHLSAGDAGGGPPASSAPPPPPPPPARALPRLEGIKARPRGRPRGLGAGRAPAHRRSPRRWATRSGWSWGPAGPAPRAPSASNRCSSMSMILRVSSSLCSPEDFKSLMLHKAVHRKSWICRTLPEEYVKSASLSSVSGKGF</sequence>
<feature type="compositionally biased region" description="Basic residues" evidence="1">
    <location>
        <begin position="69"/>
        <end position="79"/>
    </location>
</feature>
<feature type="region of interest" description="Disordered" evidence="1">
    <location>
        <begin position="25"/>
        <end position="99"/>
    </location>
</feature>
<feature type="compositionally biased region" description="Pro residues" evidence="1">
    <location>
        <begin position="32"/>
        <end position="44"/>
    </location>
</feature>
<reference evidence="3 4" key="1">
    <citation type="submission" date="2016-07" db="EMBL/GenBank/DDBJ databases">
        <title>Disparate Historic Effective Population Sizes Predicted by Modern Levels of Genome Diversity for the Scaled Quail (Callipepla squamata) and the Northern Bobwhite (Colinus virginianus): Inferences from First and Second Generation Draft Genome Assemblies for Sympatric New World Quail.</title>
        <authorList>
            <person name="Oldeschulte D.L."/>
            <person name="Halley Y.A."/>
            <person name="Bhattarai E.K."/>
            <person name="Brashear W.A."/>
            <person name="Hill J."/>
            <person name="Metz R.P."/>
            <person name="Johnson C.D."/>
            <person name="Rollins D."/>
            <person name="Peterson M.J."/>
            <person name="Bickhart D.M."/>
            <person name="Decker J.E."/>
            <person name="Seabury C.M."/>
        </authorList>
    </citation>
    <scope>NUCLEOTIDE SEQUENCE [LARGE SCALE GENOMIC DNA]</scope>
    <source>
        <strain evidence="3 4">Texas</strain>
        <tissue evidence="3">Leg muscle</tissue>
    </source>
</reference>
<keyword evidence="2" id="KW-0732">Signal</keyword>
<gene>
    <name evidence="3" type="ORF">ASZ78_000656</name>
</gene>